<evidence type="ECO:0000256" key="1">
    <source>
        <dbReference type="ARBA" id="ARBA00004604"/>
    </source>
</evidence>
<proteinExistence type="inferred from homology"/>
<keyword evidence="3" id="KW-0597">Phosphoprotein</keyword>
<dbReference type="Ensembl" id="ENSSANT00000058043.1">
    <property type="protein sequence ID" value="ENSSANP00000054566.1"/>
    <property type="gene ID" value="ENSSANG00000027241.1"/>
</dbReference>
<evidence type="ECO:0000256" key="5">
    <source>
        <dbReference type="ARBA" id="ARBA00022737"/>
    </source>
</evidence>
<dbReference type="FunFam" id="2.130.10.10:FF:000121">
    <property type="entry name" value="U3 small nucleolar RNA-associated protein 18 homolog"/>
    <property type="match status" value="1"/>
</dbReference>
<evidence type="ECO:0000256" key="12">
    <source>
        <dbReference type="SAM" id="MobiDB-lite"/>
    </source>
</evidence>
<keyword evidence="6" id="KW-0539">Nucleus</keyword>
<dbReference type="GO" id="GO:0032040">
    <property type="term" value="C:small-subunit processome"/>
    <property type="evidence" value="ECO:0007669"/>
    <property type="project" value="TreeGrafter"/>
</dbReference>
<reference evidence="13" key="2">
    <citation type="submission" date="2025-09" db="UniProtKB">
        <authorList>
            <consortium name="Ensembl"/>
        </authorList>
    </citation>
    <scope>IDENTIFICATION</scope>
</reference>
<evidence type="ECO:0000256" key="3">
    <source>
        <dbReference type="ARBA" id="ARBA00022553"/>
    </source>
</evidence>
<organism evidence="13 14">
    <name type="scientific">Sinocyclocheilus anshuiensis</name>
    <dbReference type="NCBI Taxonomy" id="1608454"/>
    <lineage>
        <taxon>Eukaryota</taxon>
        <taxon>Metazoa</taxon>
        <taxon>Chordata</taxon>
        <taxon>Craniata</taxon>
        <taxon>Vertebrata</taxon>
        <taxon>Euteleostomi</taxon>
        <taxon>Actinopterygii</taxon>
        <taxon>Neopterygii</taxon>
        <taxon>Teleostei</taxon>
        <taxon>Ostariophysi</taxon>
        <taxon>Cypriniformes</taxon>
        <taxon>Cyprinidae</taxon>
        <taxon>Cyprininae</taxon>
        <taxon>Sinocyclocheilus</taxon>
    </lineage>
</organism>
<dbReference type="InterPro" id="IPR001680">
    <property type="entry name" value="WD40_rpt"/>
</dbReference>
<keyword evidence="14" id="KW-1185">Reference proteome</keyword>
<comment type="function">
    <text evidence="8">Part of the small subunit (SSU) processome, first precursor of the small eukaryotic ribosomal subunit. During the assembly of the SSU processome in the nucleolus, many ribosome biogenesis factors, an RNA chaperone and ribosomal proteins associate with the nascent pre-rRNA and work in concert to generate RNA folding, modifications, rearrangements and cleavage as well as targeted degradation of pre-ribosomal RNA by the RNA exosome. Involved in nucleolar processing of pre-18S ribosomal RNA.</text>
</comment>
<sequence>MASSESSVRKQRKAAKRPLSEDPDRSAAEERGQQQRHQVLCATLRGEDASVRLLEELLFGAEERLAERLTVRLTTTHSLTTLSLSASTSSVCSEDQTQPAVRSAAWEDEDDEQEEEIDMTHRFRRDFKKSEAENKMTKQRLQQRLKEQFQKAMGGTPSWAEATAKRSMKKDEDESEDLLRRTGNFIGSSNSLPKGIIKMKKCVNANSECPGGDQLTSVQFHPSAQIVMTAGLDHSVSLFQVDGKSNPKIQTIHLENFPVSKASFSADGEHIVATGLRNKLFYIYDMMEGRVLPVSSVRGLNEQWVLDFQVSPDGKYLLLSGSSGYLHLMTTKTREVIRSMKMNGSVCAAAFTTDSSQIFANSQEGEVFIWDVQSSKCLKKFPDDGCVRGTSLALSRDGLYLACGSQSGVVNIYSQQDCLQKLEPRPLKAIMNLVTAASSLCFNSTSEILAIGSRADDEANRLVHLPSFTVFSNFPQFQKKTIFQTCCLDFSPRSGFYSVANNKGHALLFRLLHYSDF</sequence>
<keyword evidence="5" id="KW-0677">Repeat</keyword>
<dbReference type="InterPro" id="IPR045161">
    <property type="entry name" value="Utp18"/>
</dbReference>
<gene>
    <name evidence="13" type="primary">LOC107676120</name>
</gene>
<dbReference type="PANTHER" id="PTHR18359">
    <property type="entry name" value="WD-REPEAT PROTEIN-RELATED"/>
    <property type="match status" value="1"/>
</dbReference>
<evidence type="ECO:0000256" key="8">
    <source>
        <dbReference type="ARBA" id="ARBA00058527"/>
    </source>
</evidence>
<evidence type="ECO:0000256" key="6">
    <source>
        <dbReference type="ARBA" id="ARBA00023242"/>
    </source>
</evidence>
<dbReference type="InterPro" id="IPR036322">
    <property type="entry name" value="WD40_repeat_dom_sf"/>
</dbReference>
<name>A0A671PET3_9TELE</name>
<dbReference type="Gene3D" id="2.130.10.10">
    <property type="entry name" value="YVTN repeat-like/Quinoprotein amine dehydrogenase"/>
    <property type="match status" value="1"/>
</dbReference>
<dbReference type="GO" id="GO:0034388">
    <property type="term" value="C:Pwp2p-containing subcomplex of 90S preribosome"/>
    <property type="evidence" value="ECO:0007669"/>
    <property type="project" value="TreeGrafter"/>
</dbReference>
<evidence type="ECO:0000256" key="9">
    <source>
        <dbReference type="ARBA" id="ARBA00074442"/>
    </source>
</evidence>
<evidence type="ECO:0000313" key="14">
    <source>
        <dbReference type="Proteomes" id="UP000472260"/>
    </source>
</evidence>
<keyword evidence="2" id="KW-0698">rRNA processing</keyword>
<evidence type="ECO:0000313" key="13">
    <source>
        <dbReference type="Ensembl" id="ENSSANP00000054566.1"/>
    </source>
</evidence>
<evidence type="ECO:0000256" key="7">
    <source>
        <dbReference type="ARBA" id="ARBA00025767"/>
    </source>
</evidence>
<accession>A0A671PET3</accession>
<feature type="region of interest" description="Disordered" evidence="12">
    <location>
        <begin position="150"/>
        <end position="176"/>
    </location>
</feature>
<feature type="region of interest" description="Disordered" evidence="12">
    <location>
        <begin position="1"/>
        <end position="36"/>
    </location>
</feature>
<keyword evidence="4 11" id="KW-0853">WD repeat</keyword>
<dbReference type="AlphaFoldDB" id="A0A671PET3"/>
<dbReference type="Proteomes" id="UP000472260">
    <property type="component" value="Unassembled WGS sequence"/>
</dbReference>
<dbReference type="SUPFAM" id="SSF50978">
    <property type="entry name" value="WD40 repeat-like"/>
    <property type="match status" value="1"/>
</dbReference>
<feature type="repeat" description="WD" evidence="11">
    <location>
        <begin position="339"/>
        <end position="380"/>
    </location>
</feature>
<evidence type="ECO:0000256" key="10">
    <source>
        <dbReference type="ARBA" id="ARBA00075773"/>
    </source>
</evidence>
<dbReference type="GO" id="GO:0006364">
    <property type="term" value="P:rRNA processing"/>
    <property type="evidence" value="ECO:0007669"/>
    <property type="project" value="UniProtKB-KW"/>
</dbReference>
<feature type="compositionally biased region" description="Basic and acidic residues" evidence="12">
    <location>
        <begin position="18"/>
        <end position="33"/>
    </location>
</feature>
<evidence type="ECO:0000256" key="4">
    <source>
        <dbReference type="ARBA" id="ARBA00022574"/>
    </source>
</evidence>
<dbReference type="Pfam" id="PF00400">
    <property type="entry name" value="WD40"/>
    <property type="match status" value="2"/>
</dbReference>
<dbReference type="SMART" id="SM00320">
    <property type="entry name" value="WD40"/>
    <property type="match status" value="5"/>
</dbReference>
<dbReference type="PROSITE" id="PS50082">
    <property type="entry name" value="WD_REPEATS_2"/>
    <property type="match status" value="1"/>
</dbReference>
<reference evidence="13" key="1">
    <citation type="submission" date="2025-08" db="UniProtKB">
        <authorList>
            <consortium name="Ensembl"/>
        </authorList>
    </citation>
    <scope>IDENTIFICATION</scope>
</reference>
<comment type="similarity">
    <text evidence="7">Belongs to the WD repeat UTP18 family.</text>
</comment>
<comment type="subcellular location">
    <subcellularLocation>
        <location evidence="1">Nucleus</location>
        <location evidence="1">Nucleolus</location>
    </subcellularLocation>
</comment>
<evidence type="ECO:0000256" key="11">
    <source>
        <dbReference type="PROSITE-ProRule" id="PRU00221"/>
    </source>
</evidence>
<dbReference type="InterPro" id="IPR015943">
    <property type="entry name" value="WD40/YVTN_repeat-like_dom_sf"/>
</dbReference>
<evidence type="ECO:0000256" key="2">
    <source>
        <dbReference type="ARBA" id="ARBA00022552"/>
    </source>
</evidence>
<protein>
    <recommendedName>
        <fullName evidence="9">U3 small nucleolar RNA-associated protein 18 homolog</fullName>
    </recommendedName>
    <alternativeName>
        <fullName evidence="10">WD repeat-containing protein 50</fullName>
    </alternativeName>
</protein>
<dbReference type="PANTHER" id="PTHR18359:SF0">
    <property type="entry name" value="U3 SMALL NUCLEOLAR RNA-ASSOCIATED PROTEIN 18 HOMOLOG"/>
    <property type="match status" value="1"/>
</dbReference>